<dbReference type="GO" id="GO:0008270">
    <property type="term" value="F:zinc ion binding"/>
    <property type="evidence" value="ECO:0007669"/>
    <property type="project" value="UniProtKB-KW"/>
</dbReference>
<feature type="domain" description="C2H2-type" evidence="13">
    <location>
        <begin position="939"/>
        <end position="966"/>
    </location>
</feature>
<evidence type="ECO:0000256" key="9">
    <source>
        <dbReference type="ARBA" id="ARBA00023163"/>
    </source>
</evidence>
<dbReference type="Gene3D" id="3.30.160.60">
    <property type="entry name" value="Classic Zinc Finger"/>
    <property type="match status" value="11"/>
</dbReference>
<evidence type="ECO:0000313" key="15">
    <source>
        <dbReference type="Proteomes" id="UP000291343"/>
    </source>
</evidence>
<dbReference type="AlphaFoldDB" id="A0A482XRF6"/>
<dbReference type="GO" id="GO:0001228">
    <property type="term" value="F:DNA-binding transcription activator activity, RNA polymerase II-specific"/>
    <property type="evidence" value="ECO:0007669"/>
    <property type="project" value="TreeGrafter"/>
</dbReference>
<feature type="compositionally biased region" description="Acidic residues" evidence="12">
    <location>
        <begin position="473"/>
        <end position="482"/>
    </location>
</feature>
<reference evidence="14 15" key="1">
    <citation type="journal article" date="2017" name="Gigascience">
        <title>Genome sequence of the small brown planthopper, Laodelphax striatellus.</title>
        <authorList>
            <person name="Zhu J."/>
            <person name="Jiang F."/>
            <person name="Wang X."/>
            <person name="Yang P."/>
            <person name="Bao Y."/>
            <person name="Zhao W."/>
            <person name="Wang W."/>
            <person name="Lu H."/>
            <person name="Wang Q."/>
            <person name="Cui N."/>
            <person name="Li J."/>
            <person name="Chen X."/>
            <person name="Luo L."/>
            <person name="Yu J."/>
            <person name="Kang L."/>
            <person name="Cui F."/>
        </authorList>
    </citation>
    <scope>NUCLEOTIDE SEQUENCE [LARGE SCALE GENOMIC DNA]</scope>
    <source>
        <strain evidence="14">Lst14</strain>
    </source>
</reference>
<dbReference type="FunFam" id="3.30.160.60:FF:002343">
    <property type="entry name" value="Zinc finger protein 33A"/>
    <property type="match status" value="2"/>
</dbReference>
<proteinExistence type="inferred from homology"/>
<dbReference type="Pfam" id="PF00096">
    <property type="entry name" value="zf-C2H2"/>
    <property type="match status" value="10"/>
</dbReference>
<feature type="domain" description="C2H2-type" evidence="13">
    <location>
        <begin position="993"/>
        <end position="1020"/>
    </location>
</feature>
<comment type="similarity">
    <text evidence="2">Belongs to the krueppel C2H2-type zinc-finger protein family.</text>
</comment>
<keyword evidence="8" id="KW-0238">DNA-binding</keyword>
<feature type="domain" description="C2H2-type" evidence="13">
    <location>
        <begin position="771"/>
        <end position="798"/>
    </location>
</feature>
<dbReference type="SMART" id="SM00355">
    <property type="entry name" value="ZnF_C2H2"/>
    <property type="match status" value="12"/>
</dbReference>
<dbReference type="InParanoid" id="A0A482XRF6"/>
<evidence type="ECO:0000256" key="10">
    <source>
        <dbReference type="ARBA" id="ARBA00023242"/>
    </source>
</evidence>
<dbReference type="GO" id="GO:0000978">
    <property type="term" value="F:RNA polymerase II cis-regulatory region sequence-specific DNA binding"/>
    <property type="evidence" value="ECO:0007669"/>
    <property type="project" value="TreeGrafter"/>
</dbReference>
<feature type="domain" description="C2H2-type" evidence="13">
    <location>
        <begin position="883"/>
        <end position="910"/>
    </location>
</feature>
<accession>A0A482XRF6</accession>
<keyword evidence="10" id="KW-0539">Nucleus</keyword>
<evidence type="ECO:0000256" key="7">
    <source>
        <dbReference type="ARBA" id="ARBA00023015"/>
    </source>
</evidence>
<feature type="domain" description="C2H2-type" evidence="13">
    <location>
        <begin position="911"/>
        <end position="938"/>
    </location>
</feature>
<dbReference type="FunFam" id="3.30.160.60:FF:000446">
    <property type="entry name" value="Zinc finger protein"/>
    <property type="match status" value="1"/>
</dbReference>
<gene>
    <name evidence="14" type="ORF">LSTR_LSTR002115</name>
</gene>
<comment type="caution">
    <text evidence="14">The sequence shown here is derived from an EMBL/GenBank/DDBJ whole genome shotgun (WGS) entry which is preliminary data.</text>
</comment>
<evidence type="ECO:0000256" key="11">
    <source>
        <dbReference type="PROSITE-ProRule" id="PRU00042"/>
    </source>
</evidence>
<evidence type="ECO:0000256" key="8">
    <source>
        <dbReference type="ARBA" id="ARBA00023125"/>
    </source>
</evidence>
<evidence type="ECO:0000256" key="2">
    <source>
        <dbReference type="ARBA" id="ARBA00006991"/>
    </source>
</evidence>
<keyword evidence="7" id="KW-0805">Transcription regulation</keyword>
<keyword evidence="6" id="KW-0862">Zinc</keyword>
<evidence type="ECO:0000256" key="4">
    <source>
        <dbReference type="ARBA" id="ARBA00022737"/>
    </source>
</evidence>
<evidence type="ECO:0000256" key="3">
    <source>
        <dbReference type="ARBA" id="ARBA00022723"/>
    </source>
</evidence>
<dbReference type="PROSITE" id="PS50157">
    <property type="entry name" value="ZINC_FINGER_C2H2_2"/>
    <property type="match status" value="11"/>
</dbReference>
<sequence>MPLESLLNPKDLPRSESSRYLVASYSSRQLQSDKVQAMEIVTTPNNTNMSSSNLTQVNTSMSVGNIQPTGQTSAGSNVFNGFYSSGFNSSINNLEASLQWLSETRVPNNSLMTDKNMNSNAVPSHSCCVNRIDNLGMCSPLPGETYRSSCRDGNFQTRPSSLSVNVMDSVQSWFNLQPIQSNQQYNGKYPDQNLNCTQMSLPILEQADLKQADINITMPDNYFEPHLSSNANKSIGPTLNDINGKLPDVTDVQSTSMKVQNNNFQPAMLPREWKQTSNLQTNYVSSPTFFNPISDSPDHFIYSLPPPTSSYCMPTTDNIASSSNKQQNCYQQHDKHQNSVPQLNCRPNYIDQTAQLKVLSLPPIQQTTDRSEKTFYEKTVTIDGVMNSSDVMKTIQSSASTQKDNEMKIDSSRKFPDSLANYTLPYLPDVSASNETIVHSGISQKLPELSKTIEQNLNDDSSSGSDESNIIVEESDETEEMESVTSIEEMKKTLLSSVELRCLVCNVKSSQKTPATQFIHMNDSFPLTSASRTPVASKLIQIIPADLKHFLKLHNSFMCRRCLNLIETVEVLEVKLTSVKQTLSENFSKTIQCFLPATPIIEIEDGKAEIVDKEIIKTIEKSGLEGALVNFTETTIYLGLQPAKKPCVTVESLEEEQEEVDDVDDVINEEDDPTEEDGEADADGEKRTCDICGKTLSSTKTFKRHMEIHTGAFSFYCETCGKGFNKKSSLETHLLTHSGNNRFQCEKCGQTYSQKHRLETHLRKHAADFSLHCDVCGKGFVQKSLLDKHKLTHTDYRPFVCERCGLTFSKKSGLKSHLDVCEKKEFPCDCCSQVFTSQTNLKQHKLVEHCDEPPACCEICGKVFAQRKDLKPHMRSHSDDKPFRCQICDKSYKTRGDLNYHSKIHNVDKLFKCSICDKCFSRKQVYDDHMSKHAGNRNYKCTECDKAFFEKGKLQKHMSIHNGGVKRKTCPVCNKEVQHMNVHMRTHSGEKPYECKFCGLAFSINRTLMRHIQSKHFSSV</sequence>
<keyword evidence="9" id="KW-0804">Transcription</keyword>
<dbReference type="InterPro" id="IPR036236">
    <property type="entry name" value="Znf_C2H2_sf"/>
</dbReference>
<dbReference type="SUPFAM" id="SSF57667">
    <property type="entry name" value="beta-beta-alpha zinc fingers"/>
    <property type="match status" value="7"/>
</dbReference>
<dbReference type="GO" id="GO:0005634">
    <property type="term" value="C:nucleus"/>
    <property type="evidence" value="ECO:0007669"/>
    <property type="project" value="UniProtKB-SubCell"/>
</dbReference>
<name>A0A482XRF6_LAOST</name>
<keyword evidence="5 11" id="KW-0863">Zinc-finger</keyword>
<dbReference type="PROSITE" id="PS00028">
    <property type="entry name" value="ZINC_FINGER_C2H2_1"/>
    <property type="match status" value="10"/>
</dbReference>
<protein>
    <recommendedName>
        <fullName evidence="13">C2H2-type domain-containing protein</fullName>
    </recommendedName>
</protein>
<feature type="domain" description="C2H2-type" evidence="13">
    <location>
        <begin position="743"/>
        <end position="770"/>
    </location>
</feature>
<keyword evidence="15" id="KW-1185">Reference proteome</keyword>
<dbReference type="PANTHER" id="PTHR24393">
    <property type="entry name" value="ZINC FINGER PROTEIN"/>
    <property type="match status" value="1"/>
</dbReference>
<dbReference type="STRING" id="195883.A0A482XRF6"/>
<feature type="domain" description="C2H2-type" evidence="13">
    <location>
        <begin position="855"/>
        <end position="882"/>
    </location>
</feature>
<dbReference type="SMR" id="A0A482XRF6"/>
<feature type="domain" description="C2H2-type" evidence="13">
    <location>
        <begin position="687"/>
        <end position="714"/>
    </location>
</feature>
<evidence type="ECO:0000256" key="5">
    <source>
        <dbReference type="ARBA" id="ARBA00022771"/>
    </source>
</evidence>
<dbReference type="PANTHER" id="PTHR24393:SF15">
    <property type="entry name" value="IP01243P-RELATED"/>
    <property type="match status" value="1"/>
</dbReference>
<dbReference type="OrthoDB" id="8187497at2759"/>
<keyword evidence="3" id="KW-0479">Metal-binding</keyword>
<dbReference type="InterPro" id="IPR013087">
    <property type="entry name" value="Znf_C2H2_type"/>
</dbReference>
<feature type="compositionally biased region" description="Low complexity" evidence="12">
    <location>
        <begin position="459"/>
        <end position="468"/>
    </location>
</feature>
<dbReference type="EMBL" id="QKKF02002849">
    <property type="protein sequence ID" value="RZF48049.1"/>
    <property type="molecule type" value="Genomic_DNA"/>
</dbReference>
<dbReference type="FunFam" id="3.30.160.60:FF:000100">
    <property type="entry name" value="Zinc finger 45-like"/>
    <property type="match status" value="1"/>
</dbReference>
<feature type="region of interest" description="Disordered" evidence="12">
    <location>
        <begin position="455"/>
        <end position="482"/>
    </location>
</feature>
<evidence type="ECO:0000256" key="12">
    <source>
        <dbReference type="SAM" id="MobiDB-lite"/>
    </source>
</evidence>
<evidence type="ECO:0000256" key="1">
    <source>
        <dbReference type="ARBA" id="ARBA00004123"/>
    </source>
</evidence>
<feature type="compositionally biased region" description="Acidic residues" evidence="12">
    <location>
        <begin position="654"/>
        <end position="682"/>
    </location>
</feature>
<feature type="region of interest" description="Disordered" evidence="12">
    <location>
        <begin position="654"/>
        <end position="685"/>
    </location>
</feature>
<keyword evidence="4" id="KW-0677">Repeat</keyword>
<comment type="subcellular location">
    <subcellularLocation>
        <location evidence="1">Nucleus</location>
    </subcellularLocation>
</comment>
<evidence type="ECO:0000259" key="13">
    <source>
        <dbReference type="PROSITE" id="PS50157"/>
    </source>
</evidence>
<feature type="domain" description="C2H2-type" evidence="13">
    <location>
        <begin position="715"/>
        <end position="742"/>
    </location>
</feature>
<dbReference type="Proteomes" id="UP000291343">
    <property type="component" value="Unassembled WGS sequence"/>
</dbReference>
<feature type="domain" description="C2H2-type" evidence="13">
    <location>
        <begin position="826"/>
        <end position="854"/>
    </location>
</feature>
<feature type="domain" description="C2H2-type" evidence="13">
    <location>
        <begin position="799"/>
        <end position="827"/>
    </location>
</feature>
<evidence type="ECO:0000256" key="6">
    <source>
        <dbReference type="ARBA" id="ARBA00022833"/>
    </source>
</evidence>
<evidence type="ECO:0000313" key="14">
    <source>
        <dbReference type="EMBL" id="RZF48049.1"/>
    </source>
</evidence>
<organism evidence="14 15">
    <name type="scientific">Laodelphax striatellus</name>
    <name type="common">Small brown planthopper</name>
    <name type="synonym">Delphax striatella</name>
    <dbReference type="NCBI Taxonomy" id="195883"/>
    <lineage>
        <taxon>Eukaryota</taxon>
        <taxon>Metazoa</taxon>
        <taxon>Ecdysozoa</taxon>
        <taxon>Arthropoda</taxon>
        <taxon>Hexapoda</taxon>
        <taxon>Insecta</taxon>
        <taxon>Pterygota</taxon>
        <taxon>Neoptera</taxon>
        <taxon>Paraneoptera</taxon>
        <taxon>Hemiptera</taxon>
        <taxon>Auchenorrhyncha</taxon>
        <taxon>Fulgoroidea</taxon>
        <taxon>Delphacidae</taxon>
        <taxon>Criomorphinae</taxon>
        <taxon>Laodelphax</taxon>
    </lineage>
</organism>